<evidence type="ECO:0000259" key="7">
    <source>
        <dbReference type="Pfam" id="PF02781"/>
    </source>
</evidence>
<evidence type="ECO:0000256" key="3">
    <source>
        <dbReference type="ARBA" id="ARBA00022857"/>
    </source>
</evidence>
<dbReference type="SUPFAM" id="SSF51735">
    <property type="entry name" value="NAD(P)-binding Rossmann-fold domains"/>
    <property type="match status" value="1"/>
</dbReference>
<dbReference type="AlphaFoldDB" id="A0A345NSN8"/>
<keyword evidence="3" id="KW-0521">NADP</keyword>
<evidence type="ECO:0000313" key="8">
    <source>
        <dbReference type="EMBL" id="AXH98046.1"/>
    </source>
</evidence>
<dbReference type="EC" id="1.1.1.49" evidence="8"/>
<keyword evidence="9" id="KW-1185">Reference proteome</keyword>
<dbReference type="InterPro" id="IPR022674">
    <property type="entry name" value="G6P_DH_NAD-bd"/>
</dbReference>
<dbReference type="SUPFAM" id="SSF55347">
    <property type="entry name" value="Glyceraldehyde-3-phosphate dehydrogenase-like, C-terminal domain"/>
    <property type="match status" value="1"/>
</dbReference>
<gene>
    <name evidence="8" type="ORF">DV701_10525</name>
</gene>
<evidence type="ECO:0000256" key="2">
    <source>
        <dbReference type="ARBA" id="ARBA00022526"/>
    </source>
</evidence>
<dbReference type="InterPro" id="IPR036291">
    <property type="entry name" value="NAD(P)-bd_dom_sf"/>
</dbReference>
<dbReference type="GO" id="GO:0004345">
    <property type="term" value="F:glucose-6-phosphate dehydrogenase activity"/>
    <property type="evidence" value="ECO:0007669"/>
    <property type="project" value="UniProtKB-EC"/>
</dbReference>
<feature type="domain" description="Glucose-6-phosphate dehydrogenase NAD-binding" evidence="6">
    <location>
        <begin position="9"/>
        <end position="174"/>
    </location>
</feature>
<evidence type="ECO:0000256" key="5">
    <source>
        <dbReference type="ARBA" id="ARBA00023277"/>
    </source>
</evidence>
<protein>
    <submittedName>
        <fullName evidence="8">Glucose-6-phosphate dehydrogenase</fullName>
        <ecNumber evidence="8">1.1.1.49</ecNumber>
    </submittedName>
</protein>
<accession>A0A345NSN8</accession>
<evidence type="ECO:0000259" key="6">
    <source>
        <dbReference type="Pfam" id="PF00479"/>
    </source>
</evidence>
<keyword evidence="2" id="KW-0313">Glucose metabolism</keyword>
<dbReference type="OrthoDB" id="9802739at2"/>
<dbReference type="InterPro" id="IPR001282">
    <property type="entry name" value="G6P_DH"/>
</dbReference>
<dbReference type="GO" id="GO:0050661">
    <property type="term" value="F:NADP binding"/>
    <property type="evidence" value="ECO:0007669"/>
    <property type="project" value="InterPro"/>
</dbReference>
<evidence type="ECO:0000313" key="9">
    <source>
        <dbReference type="Proteomes" id="UP000253790"/>
    </source>
</evidence>
<dbReference type="Proteomes" id="UP000253790">
    <property type="component" value="Chromosome"/>
</dbReference>
<sequence length="460" mass="50649">MADAPTTLIIIGASGDLTRRLLLPGLGSLLAVEPEREVVVVGADRDEMSQEDWGSTIRAAFAEAQTPKESVDRVVGRARYDRTDALDEGQLRELVASVEGDLVIYFALPPQVTVQVCALLEKIPLPDGTMLAMEKPFGHDLRTAVELNRQATRVVPENQIFRIDHFLGVNTVLNLLGLRFANRIFQPLWSADHIERVDIFYDESLALEGRAGYYDRAGALIDMTQSHLLQVLSMFAMESPASMDADELQSLKSQVLRATSLWGEDPTTATRRARYTAGHVGGKDVPDYVAEEGVEPANKTETLSEVVLEVRNQRWKGVPFVLRSGKALGDQRKEIVVTFKAPSHIPDGLRDSGQPDRLVLELKPGAVTLDISINAEGDPLDLEQKELTATLGQPRMRPYGEVLAGILDRNPMLSIRGDTAEQMWRLVEPVLAAWKADEVPLEEYVAGSSGPEGWGTVPQR</sequence>
<dbReference type="NCBIfam" id="NF009492">
    <property type="entry name" value="PRK12853.1-3"/>
    <property type="match status" value="1"/>
</dbReference>
<dbReference type="EMBL" id="CP031229">
    <property type="protein sequence ID" value="AXH98046.1"/>
    <property type="molecule type" value="Genomic_DNA"/>
</dbReference>
<dbReference type="Gene3D" id="3.40.50.720">
    <property type="entry name" value="NAD(P)-binding Rossmann-like Domain"/>
    <property type="match status" value="1"/>
</dbReference>
<dbReference type="InterPro" id="IPR022675">
    <property type="entry name" value="G6P_DH_C"/>
</dbReference>
<dbReference type="RefSeq" id="WP_114931005.1">
    <property type="nucleotide sequence ID" value="NZ_CP031229.1"/>
</dbReference>
<keyword evidence="4 8" id="KW-0560">Oxidoreductase</keyword>
<feature type="domain" description="Glucose-6-phosphate dehydrogenase C-terminal" evidence="7">
    <location>
        <begin position="178"/>
        <end position="453"/>
    </location>
</feature>
<dbReference type="GO" id="GO:0006006">
    <property type="term" value="P:glucose metabolic process"/>
    <property type="evidence" value="ECO:0007669"/>
    <property type="project" value="UniProtKB-KW"/>
</dbReference>
<evidence type="ECO:0000256" key="4">
    <source>
        <dbReference type="ARBA" id="ARBA00023002"/>
    </source>
</evidence>
<proteinExistence type="predicted"/>
<dbReference type="PANTHER" id="PTHR23429:SF0">
    <property type="entry name" value="GLUCOSE-6-PHOSPHATE 1-DEHYDROGENASE"/>
    <property type="match status" value="1"/>
</dbReference>
<dbReference type="PANTHER" id="PTHR23429">
    <property type="entry name" value="GLUCOSE-6-PHOSPHATE 1-DEHYDROGENASE G6PD"/>
    <property type="match status" value="1"/>
</dbReference>
<organism evidence="8 9">
    <name type="scientific">Ornithinimicrobium avium</name>
    <dbReference type="NCBI Taxonomy" id="2283195"/>
    <lineage>
        <taxon>Bacteria</taxon>
        <taxon>Bacillati</taxon>
        <taxon>Actinomycetota</taxon>
        <taxon>Actinomycetes</taxon>
        <taxon>Micrococcales</taxon>
        <taxon>Ornithinimicrobiaceae</taxon>
        <taxon>Ornithinimicrobium</taxon>
    </lineage>
</organism>
<reference evidence="8 9" key="1">
    <citation type="submission" date="2018-07" db="EMBL/GenBank/DDBJ databases">
        <title>Complete genome sequencing of Ornithinimicrobium sp. AMA3305.</title>
        <authorList>
            <person name="Bae J.-W."/>
        </authorList>
    </citation>
    <scope>NUCLEOTIDE SEQUENCE [LARGE SCALE GENOMIC DNA]</scope>
    <source>
        <strain evidence="8 9">AMA3305</strain>
    </source>
</reference>
<dbReference type="KEGG" id="orn:DV701_10525"/>
<dbReference type="Gene3D" id="3.30.360.10">
    <property type="entry name" value="Dihydrodipicolinate Reductase, domain 2"/>
    <property type="match status" value="1"/>
</dbReference>
<dbReference type="PIRSF" id="PIRSF000110">
    <property type="entry name" value="G6PD"/>
    <property type="match status" value="1"/>
</dbReference>
<evidence type="ECO:0000256" key="1">
    <source>
        <dbReference type="ARBA" id="ARBA00004937"/>
    </source>
</evidence>
<keyword evidence="5" id="KW-0119">Carbohydrate metabolism</keyword>
<dbReference type="GO" id="GO:0005829">
    <property type="term" value="C:cytosol"/>
    <property type="evidence" value="ECO:0007669"/>
    <property type="project" value="TreeGrafter"/>
</dbReference>
<name>A0A345NSN8_9MICO</name>
<dbReference type="GO" id="GO:0009051">
    <property type="term" value="P:pentose-phosphate shunt, oxidative branch"/>
    <property type="evidence" value="ECO:0007669"/>
    <property type="project" value="TreeGrafter"/>
</dbReference>
<dbReference type="Pfam" id="PF00479">
    <property type="entry name" value="G6PD_N"/>
    <property type="match status" value="1"/>
</dbReference>
<dbReference type="Pfam" id="PF02781">
    <property type="entry name" value="G6PD_C"/>
    <property type="match status" value="1"/>
</dbReference>
<dbReference type="PRINTS" id="PR00079">
    <property type="entry name" value="G6PDHDRGNASE"/>
</dbReference>
<comment type="pathway">
    <text evidence="1">Carbohydrate degradation; pentose phosphate pathway; D-ribulose 5-phosphate from D-glucose 6-phosphate (oxidative stage): step 1/3.</text>
</comment>